<keyword evidence="2" id="KW-1185">Reference proteome</keyword>
<proteinExistence type="predicted"/>
<reference evidence="1 2" key="1">
    <citation type="journal article" date="2021" name="Chemosphere">
        <title>Bioballs carrying a syntrophic Rhodococcus and Mycolicibacterium consortium for simultaneous sorption and biodegradation of fuel oil in contaminated freshwater.</title>
        <authorList>
            <person name="Naloka K."/>
            <person name="Polrit D."/>
            <person name="Muangchinda C."/>
            <person name="Thoetkiattikul H."/>
            <person name="Pinyakong O."/>
        </authorList>
    </citation>
    <scope>NUCLEOTIDE SEQUENCE [LARGE SCALE GENOMIC DNA]</scope>
    <source>
        <strain evidence="1 2">J101</strain>
    </source>
</reference>
<dbReference type="EMBL" id="JAOXLN010000003">
    <property type="protein sequence ID" value="MDZ5084697.1"/>
    <property type="molecule type" value="Genomic_DNA"/>
</dbReference>
<organism evidence="1 2">
    <name type="scientific">Mycolicibacterium parafortuitum</name>
    <name type="common">Mycobacterium parafortuitum</name>
    <dbReference type="NCBI Taxonomy" id="39692"/>
    <lineage>
        <taxon>Bacteria</taxon>
        <taxon>Bacillati</taxon>
        <taxon>Actinomycetota</taxon>
        <taxon>Actinomycetes</taxon>
        <taxon>Mycobacteriales</taxon>
        <taxon>Mycobacteriaceae</taxon>
        <taxon>Mycolicibacterium</taxon>
    </lineage>
</organism>
<dbReference type="Proteomes" id="UP001289645">
    <property type="component" value="Unassembled WGS sequence"/>
</dbReference>
<protein>
    <submittedName>
        <fullName evidence="1">EAL domain-containing protein</fullName>
    </submittedName>
</protein>
<evidence type="ECO:0000313" key="2">
    <source>
        <dbReference type="Proteomes" id="UP001289645"/>
    </source>
</evidence>
<accession>A0ACC6MCW7</accession>
<evidence type="ECO:0000313" key="1">
    <source>
        <dbReference type="EMBL" id="MDZ5084697.1"/>
    </source>
</evidence>
<comment type="caution">
    <text evidence="1">The sequence shown here is derived from an EMBL/GenBank/DDBJ whole genome shotgun (WGS) entry which is preliminary data.</text>
</comment>
<gene>
    <name evidence="1" type="ORF">OHX15_04790</name>
</gene>
<name>A0ACC6MCW7_MYCPF</name>
<sequence length="998" mass="107407">MDRRRSALALIAFPLAYALAVFAGRATRLGGGEVALVWPAAAVAVIWLLATRRCGQSQRLVHVLLLGATTFVVNLATGAALALSAWFVLVNVVLAVVTVSLLTSRRVDVALRDPADLAQLIGAVAGGSCAAAAVATVYLGPLTQAALGETFALFAVRNGTSALLGVALYLRVQDLTWARPKLKPRPRAIAEALLTGAGVVAVFLWNFWLNTGIPLAFLALVPATWVALRYSTTVSTVFLVFAGVWITLATLSDRGSLIVPDVQTRALLSQAMVCSLTIVVLALALFRDSRARLISELRIARDLFAGVLNAASEQAIVGTDPTGRITVFNHGAERLLGWTEDEMLGRQLTTLHLASEIRSRAEELGIPDGFEVLVHKVAPGRAEVREWTFVRRDGTHAAVSLAVSQMTGEDGRCTGYIGVATDITEQKAAEVALMESEERFRLAFDTAPMGMFMFEVGPGGSGRITRCNQAMANILGRSTVDVLRLTVHDLDGSENHREAIGLGELADLEAGDTFDEEAAFRRADGSLLWGAVSASVVAPQDSRPYGICLVEDITIRKSAEAELQRLALHDGLTGLANRLLFMDRIERAMVGADRDDTRRVGLIFLDLDGFKTVNDTWGHAQGDEVLKVVAKRIEASIRAADTAARLGGDEFVVLCPDVSSLGQLQRVADRIREAIGRPVELADGVSYNQLSASAGVVISERENNAEELVQRADRLMYHAKQLGKDRVTVEDPSQDLVALRAAALVPELGRAVQRDEFVVHFQPIVDLRTGVPVAAEALLRWQHPRWGLLAPDEFLCAAETSSHMPAIGRRALLLACRHAQQWTGAMADSAVHVNISGRQLEVGDLHADVLDVLDALEKTGLSPDRLVLELTETHAGRAEDSAKADLERLRRMGVLIAIDDVGTGFSSLVRILDLPIDILKIDKQFVRGLPDDARCEAIVKAILSMAASLRLTVIAEGIEKQDQCGELVEWGCELGQGFLFGRAQASVEPPPSPATSVS</sequence>